<accession>A0ACA9M8D4</accession>
<comment type="caution">
    <text evidence="1">The sequence shown here is derived from an EMBL/GenBank/DDBJ whole genome shotgun (WGS) entry which is preliminary data.</text>
</comment>
<evidence type="ECO:0000313" key="1">
    <source>
        <dbReference type="EMBL" id="CAG8572841.1"/>
    </source>
</evidence>
<dbReference type="EMBL" id="CAJVPW010006747">
    <property type="protein sequence ID" value="CAG8572841.1"/>
    <property type="molecule type" value="Genomic_DNA"/>
</dbReference>
<dbReference type="Proteomes" id="UP000789366">
    <property type="component" value="Unassembled WGS sequence"/>
</dbReference>
<gene>
    <name evidence="1" type="ORF">SPELUC_LOCUS6062</name>
</gene>
<organism evidence="1 2">
    <name type="scientific">Cetraspora pellucida</name>
    <dbReference type="NCBI Taxonomy" id="1433469"/>
    <lineage>
        <taxon>Eukaryota</taxon>
        <taxon>Fungi</taxon>
        <taxon>Fungi incertae sedis</taxon>
        <taxon>Mucoromycota</taxon>
        <taxon>Glomeromycotina</taxon>
        <taxon>Glomeromycetes</taxon>
        <taxon>Diversisporales</taxon>
        <taxon>Gigasporaceae</taxon>
        <taxon>Cetraspora</taxon>
    </lineage>
</organism>
<feature type="non-terminal residue" evidence="1">
    <location>
        <position position="404"/>
    </location>
</feature>
<evidence type="ECO:0000313" key="2">
    <source>
        <dbReference type="Proteomes" id="UP000789366"/>
    </source>
</evidence>
<sequence length="404" mass="47148">MAYISESECSEAGILYVLRTSSTAEETSVTAEEILKKHPELLELYENLNNFSTNLPQSRTMPNGYQSLIDNCLEENHYDAALDLLESCQSQHYHPPEQHIRRLMDIIASDQVDDDIASRAYKVLQHILQTSSNEAFQYIWTSERIDADEGTLWENYVNFWKFIENQFTSLIKVNKDKHERIVMILDHIVNVIEIDNKVKKEQLNSSLLLQLIPKSYGRIRTNIKDPINVLLFPFREEVSIEIARLSQRLLKQTILSNTFKCMLLDLALRDTDLSLVPRQNRNMVNSPLSLVKFVNIYFDSKPYSNKNNPIAMALWRHIFILCSAFQSYINSKTMRVGHKVFCGLDDEERKLIIDKVIIQRVSDLMKRIEDQKMNSELKKNTKFLLEIMNIDIERIYGWCLENSS</sequence>
<proteinExistence type="predicted"/>
<reference evidence="1" key="1">
    <citation type="submission" date="2021-06" db="EMBL/GenBank/DDBJ databases">
        <authorList>
            <person name="Kallberg Y."/>
            <person name="Tangrot J."/>
            <person name="Rosling A."/>
        </authorList>
    </citation>
    <scope>NUCLEOTIDE SEQUENCE</scope>
    <source>
        <strain evidence="1">28 12/20/2015</strain>
    </source>
</reference>
<protein>
    <submittedName>
        <fullName evidence="1">16530_t:CDS:1</fullName>
    </submittedName>
</protein>
<name>A0ACA9M8D4_9GLOM</name>
<keyword evidence="2" id="KW-1185">Reference proteome</keyword>